<protein>
    <submittedName>
        <fullName evidence="1">Uncharacterized protein</fullName>
    </submittedName>
</protein>
<keyword evidence="2" id="KW-1185">Reference proteome</keyword>
<evidence type="ECO:0000313" key="1">
    <source>
        <dbReference type="EMBL" id="PBK81288.1"/>
    </source>
</evidence>
<organism evidence="1 2">
    <name type="scientific">Armillaria gallica</name>
    <name type="common">Bulbous honey fungus</name>
    <name type="synonym">Armillaria bulbosa</name>
    <dbReference type="NCBI Taxonomy" id="47427"/>
    <lineage>
        <taxon>Eukaryota</taxon>
        <taxon>Fungi</taxon>
        <taxon>Dikarya</taxon>
        <taxon>Basidiomycota</taxon>
        <taxon>Agaricomycotina</taxon>
        <taxon>Agaricomycetes</taxon>
        <taxon>Agaricomycetidae</taxon>
        <taxon>Agaricales</taxon>
        <taxon>Marasmiineae</taxon>
        <taxon>Physalacriaceae</taxon>
        <taxon>Armillaria</taxon>
    </lineage>
</organism>
<dbReference type="EMBL" id="KZ293732">
    <property type="protein sequence ID" value="PBK81288.1"/>
    <property type="molecule type" value="Genomic_DNA"/>
</dbReference>
<proteinExistence type="predicted"/>
<dbReference type="Proteomes" id="UP000217790">
    <property type="component" value="Unassembled WGS sequence"/>
</dbReference>
<feature type="non-terminal residue" evidence="1">
    <location>
        <position position="125"/>
    </location>
</feature>
<sequence length="125" mass="13820">MARTITPDIQNSWGTLKSSNIDCSLFTYTVDSGNEFELLGSTSRIPFLISVWSGQPVRGSQRQAFFVVSDVALFDNNSAENIGCSLSSSLDRDRFPVRLLLLILTMHSPTNCYLISRNIPADSVL</sequence>
<dbReference type="AlphaFoldDB" id="A0A2H3CS89"/>
<accession>A0A2H3CS89</accession>
<gene>
    <name evidence="1" type="ORF">ARMGADRAFT_1020425</name>
</gene>
<name>A0A2H3CS89_ARMGA</name>
<dbReference type="InParanoid" id="A0A2H3CS89"/>
<evidence type="ECO:0000313" key="2">
    <source>
        <dbReference type="Proteomes" id="UP000217790"/>
    </source>
</evidence>
<reference evidence="2" key="1">
    <citation type="journal article" date="2017" name="Nat. Ecol. Evol.">
        <title>Genome expansion and lineage-specific genetic innovations in the forest pathogenic fungi Armillaria.</title>
        <authorList>
            <person name="Sipos G."/>
            <person name="Prasanna A.N."/>
            <person name="Walter M.C."/>
            <person name="O'Connor E."/>
            <person name="Balint B."/>
            <person name="Krizsan K."/>
            <person name="Kiss B."/>
            <person name="Hess J."/>
            <person name="Varga T."/>
            <person name="Slot J."/>
            <person name="Riley R."/>
            <person name="Boka B."/>
            <person name="Rigling D."/>
            <person name="Barry K."/>
            <person name="Lee J."/>
            <person name="Mihaltcheva S."/>
            <person name="LaButti K."/>
            <person name="Lipzen A."/>
            <person name="Waldron R."/>
            <person name="Moloney N.M."/>
            <person name="Sperisen C."/>
            <person name="Kredics L."/>
            <person name="Vagvoelgyi C."/>
            <person name="Patrignani A."/>
            <person name="Fitzpatrick D."/>
            <person name="Nagy I."/>
            <person name="Doyle S."/>
            <person name="Anderson J.B."/>
            <person name="Grigoriev I.V."/>
            <person name="Gueldener U."/>
            <person name="Muensterkoetter M."/>
            <person name="Nagy L.G."/>
        </authorList>
    </citation>
    <scope>NUCLEOTIDE SEQUENCE [LARGE SCALE GENOMIC DNA]</scope>
    <source>
        <strain evidence="2">Ar21-2</strain>
    </source>
</reference>